<proteinExistence type="inferred from homology"/>
<evidence type="ECO:0000256" key="2">
    <source>
        <dbReference type="ARBA" id="ARBA00012415"/>
    </source>
</evidence>
<evidence type="ECO:0000256" key="6">
    <source>
        <dbReference type="RuleBase" id="RU361259"/>
    </source>
</evidence>
<dbReference type="GO" id="GO:0003983">
    <property type="term" value="F:UTP:glucose-1-phosphate uridylyltransferase activity"/>
    <property type="evidence" value="ECO:0007669"/>
    <property type="project" value="UniProtKB-EC"/>
</dbReference>
<evidence type="ECO:0000259" key="7">
    <source>
        <dbReference type="Pfam" id="PF00483"/>
    </source>
</evidence>
<comment type="catalytic activity">
    <reaction evidence="5 6">
        <text>alpha-D-glucose 1-phosphate + UTP + H(+) = UDP-alpha-D-glucose + diphosphate</text>
        <dbReference type="Rhea" id="RHEA:19889"/>
        <dbReference type="ChEBI" id="CHEBI:15378"/>
        <dbReference type="ChEBI" id="CHEBI:33019"/>
        <dbReference type="ChEBI" id="CHEBI:46398"/>
        <dbReference type="ChEBI" id="CHEBI:58601"/>
        <dbReference type="ChEBI" id="CHEBI:58885"/>
        <dbReference type="EC" id="2.7.7.9"/>
    </reaction>
</comment>
<dbReference type="InterPro" id="IPR029044">
    <property type="entry name" value="Nucleotide-diphossugar_trans"/>
</dbReference>
<protein>
    <recommendedName>
        <fullName evidence="2 6">UTP--glucose-1-phosphate uridylyltransferase</fullName>
        <ecNumber evidence="2 6">2.7.7.9</ecNumber>
    </recommendedName>
    <alternativeName>
        <fullName evidence="6">UDP-glucose pyrophosphorylase</fullName>
    </alternativeName>
</protein>
<dbReference type="AlphaFoldDB" id="A0A1F6DG22"/>
<dbReference type="PANTHER" id="PTHR43197:SF1">
    <property type="entry name" value="UTP--GLUCOSE-1-PHOSPHATE URIDYLYLTRANSFERASE"/>
    <property type="match status" value="1"/>
</dbReference>
<dbReference type="NCBIfam" id="TIGR01099">
    <property type="entry name" value="galU"/>
    <property type="match status" value="1"/>
</dbReference>
<dbReference type="GO" id="GO:0006011">
    <property type="term" value="P:UDP-alpha-D-glucose metabolic process"/>
    <property type="evidence" value="ECO:0007669"/>
    <property type="project" value="InterPro"/>
</dbReference>
<keyword evidence="3 6" id="KW-0808">Transferase</keyword>
<name>A0A1F6DG22_9BACT</name>
<evidence type="ECO:0000256" key="1">
    <source>
        <dbReference type="ARBA" id="ARBA00006890"/>
    </source>
</evidence>
<feature type="domain" description="Nucleotidyl transferase" evidence="7">
    <location>
        <begin position="6"/>
        <end position="268"/>
    </location>
</feature>
<keyword evidence="4 6" id="KW-0548">Nucleotidyltransferase</keyword>
<dbReference type="Proteomes" id="UP000176377">
    <property type="component" value="Unassembled WGS sequence"/>
</dbReference>
<dbReference type="Gene3D" id="3.90.550.10">
    <property type="entry name" value="Spore Coat Polysaccharide Biosynthesis Protein SpsA, Chain A"/>
    <property type="match status" value="1"/>
</dbReference>
<comment type="similarity">
    <text evidence="1 6">Belongs to the UDPGP type 2 family.</text>
</comment>
<dbReference type="SUPFAM" id="SSF53448">
    <property type="entry name" value="Nucleotide-diphospho-sugar transferases"/>
    <property type="match status" value="1"/>
</dbReference>
<dbReference type="CDD" id="cd02541">
    <property type="entry name" value="UGPase_prokaryotic"/>
    <property type="match status" value="1"/>
</dbReference>
<comment type="caution">
    <text evidence="8">The sequence shown here is derived from an EMBL/GenBank/DDBJ whole genome shotgun (WGS) entry which is preliminary data.</text>
</comment>
<evidence type="ECO:0000313" key="9">
    <source>
        <dbReference type="Proteomes" id="UP000176377"/>
    </source>
</evidence>
<dbReference type="InterPro" id="IPR005835">
    <property type="entry name" value="NTP_transferase_dom"/>
</dbReference>
<gene>
    <name evidence="8" type="ORF">A2765_06305</name>
</gene>
<dbReference type="Pfam" id="PF00483">
    <property type="entry name" value="NTP_transferase"/>
    <property type="match status" value="1"/>
</dbReference>
<evidence type="ECO:0000256" key="5">
    <source>
        <dbReference type="ARBA" id="ARBA00048128"/>
    </source>
</evidence>
<dbReference type="EC" id="2.7.7.9" evidence="2 6"/>
<reference evidence="8 9" key="1">
    <citation type="journal article" date="2016" name="Nat. Commun.">
        <title>Thousands of microbial genomes shed light on interconnected biogeochemical processes in an aquifer system.</title>
        <authorList>
            <person name="Anantharaman K."/>
            <person name="Brown C.T."/>
            <person name="Hug L.A."/>
            <person name="Sharon I."/>
            <person name="Castelle C.J."/>
            <person name="Probst A.J."/>
            <person name="Thomas B.C."/>
            <person name="Singh A."/>
            <person name="Wilkins M.J."/>
            <person name="Karaoz U."/>
            <person name="Brodie E.L."/>
            <person name="Williams K.H."/>
            <person name="Hubbard S.S."/>
            <person name="Banfield J.F."/>
        </authorList>
    </citation>
    <scope>NUCLEOTIDE SEQUENCE [LARGE SCALE GENOMIC DNA]</scope>
</reference>
<evidence type="ECO:0000313" key="8">
    <source>
        <dbReference type="EMBL" id="OGG60341.1"/>
    </source>
</evidence>
<organism evidence="8 9">
    <name type="scientific">Candidatus Kaiserbacteria bacterium RIFCSPHIGHO2_01_FULL_56_24</name>
    <dbReference type="NCBI Taxonomy" id="1798487"/>
    <lineage>
        <taxon>Bacteria</taxon>
        <taxon>Candidatus Kaiseribacteriota</taxon>
    </lineage>
</organism>
<evidence type="ECO:0000256" key="3">
    <source>
        <dbReference type="ARBA" id="ARBA00022679"/>
    </source>
</evidence>
<sequence length="292" mass="31587">MQKVTKAIIPVAGMGTRFLPATKAMPKEMLPVIDKPVIQFLAEEAAASGITDITFVTGRSKRAIEDHFDAAPELEAALAVGGKERSLKLVQDISKIARISYVRQQSPKGDGDAILSASHLVSPDEAVGVMFGDDIVAGDTPALKQLMDVYEKYGETVIALTRVPKTEVSAYGVVAAVPVEGNVFKVTEFVEKPSPEKAPSDLAVIGKYIITPPVFDELRTLAAKGIEGELRLANALQELIKKRPVYGVELKGTRYDCGSKIGYLKATVDFALKHPEVQAEFKEYLRTVSKSL</sequence>
<evidence type="ECO:0000256" key="4">
    <source>
        <dbReference type="ARBA" id="ARBA00022695"/>
    </source>
</evidence>
<dbReference type="InterPro" id="IPR005771">
    <property type="entry name" value="GalU_uridylyltTrfase_bac/arc"/>
</dbReference>
<dbReference type="PANTHER" id="PTHR43197">
    <property type="entry name" value="UTP--GLUCOSE-1-PHOSPHATE URIDYLYLTRANSFERASE"/>
    <property type="match status" value="1"/>
</dbReference>
<dbReference type="EMBL" id="MFLA01000011">
    <property type="protein sequence ID" value="OGG60341.1"/>
    <property type="molecule type" value="Genomic_DNA"/>
</dbReference>
<accession>A0A1F6DG22</accession>